<protein>
    <recommendedName>
        <fullName evidence="1">RNHCP domain-containing protein</fullName>
    </recommendedName>
</protein>
<name>A0A7Z0ELC6_9ACTN</name>
<dbReference type="Proteomes" id="UP000572051">
    <property type="component" value="Unassembled WGS sequence"/>
</dbReference>
<evidence type="ECO:0000259" key="1">
    <source>
        <dbReference type="Pfam" id="PF12647"/>
    </source>
</evidence>
<accession>A0A7Z0ELC6</accession>
<dbReference type="Pfam" id="PF12647">
    <property type="entry name" value="RNHCP"/>
    <property type="match status" value="1"/>
</dbReference>
<reference evidence="2 3" key="1">
    <citation type="submission" date="2020-07" db="EMBL/GenBank/DDBJ databases">
        <title>Sequencing the genomes of 1000 actinobacteria strains.</title>
        <authorList>
            <person name="Klenk H.-P."/>
        </authorList>
    </citation>
    <scope>NUCLEOTIDE SEQUENCE [LARGE SCALE GENOMIC DNA]</scope>
    <source>
        <strain evidence="2 3">DSM 44442</strain>
    </source>
</reference>
<dbReference type="AlphaFoldDB" id="A0A7Z0ELC6"/>
<keyword evidence="3" id="KW-1185">Reference proteome</keyword>
<comment type="caution">
    <text evidence="2">The sequence shown here is derived from an EMBL/GenBank/DDBJ whole genome shotgun (WGS) entry which is preliminary data.</text>
</comment>
<dbReference type="InterPro" id="IPR024439">
    <property type="entry name" value="RNHCP"/>
</dbReference>
<gene>
    <name evidence="2" type="ORF">HNR10_002103</name>
</gene>
<organism evidence="2 3">
    <name type="scientific">Nocardiopsis aegyptia</name>
    <dbReference type="NCBI Taxonomy" id="220378"/>
    <lineage>
        <taxon>Bacteria</taxon>
        <taxon>Bacillati</taxon>
        <taxon>Actinomycetota</taxon>
        <taxon>Actinomycetes</taxon>
        <taxon>Streptosporangiales</taxon>
        <taxon>Nocardiopsidaceae</taxon>
        <taxon>Nocardiopsis</taxon>
    </lineage>
</organism>
<dbReference type="RefSeq" id="WP_179822762.1">
    <property type="nucleotide sequence ID" value="NZ_JACCFS010000001.1"/>
</dbReference>
<sequence length="121" mass="12938">MSTTEPSPVLRTATFTCVRCGLTTAVLDPGGARRDHCPSCLSSRHVVDQVEGGPADCGGRMVPISIAVPRGGAWRLIHRCTLCDELSESAVSTDDNHLVLMRLAVRPLAEPPFPLDLFGEV</sequence>
<feature type="domain" description="RNHCP" evidence="1">
    <location>
        <begin position="13"/>
        <end position="101"/>
    </location>
</feature>
<proteinExistence type="predicted"/>
<evidence type="ECO:0000313" key="3">
    <source>
        <dbReference type="Proteomes" id="UP000572051"/>
    </source>
</evidence>
<evidence type="ECO:0000313" key="2">
    <source>
        <dbReference type="EMBL" id="NYJ34222.1"/>
    </source>
</evidence>
<dbReference type="EMBL" id="JACCFS010000001">
    <property type="protein sequence ID" value="NYJ34222.1"/>
    <property type="molecule type" value="Genomic_DNA"/>
</dbReference>